<reference evidence="1" key="1">
    <citation type="submission" date="2018-07" db="EMBL/GenBank/DDBJ databases">
        <authorList>
            <consortium name="PulseNet: The National Subtyping Network for Foodborne Disease Surveillance"/>
            <person name="Tarr C.L."/>
            <person name="Trees E."/>
            <person name="Katz L.S."/>
            <person name="Carleton-Romer H.A."/>
            <person name="Stroika S."/>
            <person name="Kucerova Z."/>
            <person name="Roache K.F."/>
            <person name="Sabol A.L."/>
            <person name="Besser J."/>
            <person name="Gerner-Smidt P."/>
        </authorList>
    </citation>
    <scope>NUCLEOTIDE SEQUENCE</scope>
    <source>
        <strain evidence="1">PNUSAS026655</strain>
    </source>
</reference>
<dbReference type="AlphaFoldDB" id="A0A5V4BBE9"/>
<dbReference type="PANTHER" id="PTHR36572:SF3">
    <property type="entry name" value="VIRULENCE PROTEIN MSGA"/>
    <property type="match status" value="1"/>
</dbReference>
<comment type="caution">
    <text evidence="1">The sequence shown here is derived from an EMBL/GenBank/DDBJ whole genome shotgun (WGS) entry which is preliminary data.</text>
</comment>
<name>A0A5V4BBE9_SALER</name>
<evidence type="ECO:0000313" key="1">
    <source>
        <dbReference type="EMBL" id="EBU1492023.1"/>
    </source>
</evidence>
<gene>
    <name evidence="1" type="ORF">CS596_13005</name>
</gene>
<dbReference type="Pfam" id="PF06183">
    <property type="entry name" value="DinI"/>
    <property type="match status" value="1"/>
</dbReference>
<proteinExistence type="predicted"/>
<dbReference type="InterPro" id="IPR036687">
    <property type="entry name" value="DinI-like_sf"/>
</dbReference>
<organism evidence="1">
    <name type="scientific">Salmonella enterica</name>
    <name type="common">Salmonella choleraesuis</name>
    <dbReference type="NCBI Taxonomy" id="28901"/>
    <lineage>
        <taxon>Bacteria</taxon>
        <taxon>Pseudomonadati</taxon>
        <taxon>Pseudomonadota</taxon>
        <taxon>Gammaproteobacteria</taxon>
        <taxon>Enterobacterales</taxon>
        <taxon>Enterobacteriaceae</taxon>
        <taxon>Salmonella</taxon>
    </lineage>
</organism>
<dbReference type="InterPro" id="IPR010391">
    <property type="entry name" value="DNA_damage-inducible_DinI-like"/>
</dbReference>
<dbReference type="PANTHER" id="PTHR36572">
    <property type="entry name" value="DNA DAMAGE-INDUCIBLE PROTEIN I-RELATED"/>
    <property type="match status" value="1"/>
</dbReference>
<accession>A0A5V4BBE9</accession>
<dbReference type="Gene3D" id="3.30.910.10">
    <property type="entry name" value="DinI-like"/>
    <property type="match status" value="1"/>
</dbReference>
<dbReference type="EMBL" id="AAHBBZ010000018">
    <property type="protein sequence ID" value="EBU1492023.1"/>
    <property type="molecule type" value="Genomic_DNA"/>
</dbReference>
<protein>
    <submittedName>
        <fullName evidence="1">DinI family protein</fullName>
    </submittedName>
</protein>
<dbReference type="SUPFAM" id="SSF54857">
    <property type="entry name" value="DNA damage-inducible protein DinI"/>
    <property type="match status" value="1"/>
</dbReference>
<sequence length="99" mass="11395">MKRGTFCTALTVPRHKLSLLAGWFLRPARIFDGLPGAKNIILGELTKMVHRIFPDDDIRVKPMMTMPVINTDASKHEKEQISRTVQEKFEEAEMWLISD</sequence>